<dbReference type="InterPro" id="IPR010982">
    <property type="entry name" value="Lambda_DNA-bd_dom_sf"/>
</dbReference>
<evidence type="ECO:0000259" key="2">
    <source>
        <dbReference type="PROSITE" id="PS50943"/>
    </source>
</evidence>
<dbReference type="InterPro" id="IPR050807">
    <property type="entry name" value="TransReg_Diox_bact_type"/>
</dbReference>
<gene>
    <name evidence="3" type="ORF">PVT71_27705</name>
</gene>
<dbReference type="PROSITE" id="PS50943">
    <property type="entry name" value="HTH_CROC1"/>
    <property type="match status" value="1"/>
</dbReference>
<feature type="domain" description="HTH cro/C1-type" evidence="2">
    <location>
        <begin position="25"/>
        <end position="77"/>
    </location>
</feature>
<dbReference type="PANTHER" id="PTHR46797">
    <property type="entry name" value="HTH-TYPE TRANSCRIPTIONAL REGULATOR"/>
    <property type="match status" value="1"/>
</dbReference>
<dbReference type="GO" id="GO:0003677">
    <property type="term" value="F:DNA binding"/>
    <property type="evidence" value="ECO:0007669"/>
    <property type="project" value="UniProtKB-KW"/>
</dbReference>
<dbReference type="RefSeq" id="WP_353476578.1">
    <property type="nucleotide sequence ID" value="NZ_CP123389.1"/>
</dbReference>
<proteinExistence type="predicted"/>
<sequence length="196" mass="20892">MTEATTPATGAPAGAAQGFAERLFELRRHAGWSRQQLAERAGVSQGMINKLERGQSSPTIEMVGKLSAAFGMTVSELVAQPAMAQQRVARQADRVPFFDPKTRLSRETVSPHGSATGMDVTKVVLPPRSEAGFPAGAFTFISQLIWVLEGELTVVCGGEAETLGAGDSMSLGAPSPVTFRNATDRYVSYAVIVRRH</sequence>
<evidence type="ECO:0000256" key="1">
    <source>
        <dbReference type="ARBA" id="ARBA00023125"/>
    </source>
</evidence>
<dbReference type="InterPro" id="IPR014710">
    <property type="entry name" value="RmlC-like_jellyroll"/>
</dbReference>
<keyword evidence="1" id="KW-0238">DNA-binding</keyword>
<reference evidence="3" key="1">
    <citation type="submission" date="2023-02" db="EMBL/GenBank/DDBJ databases">
        <title>Description and genomic characterization of Salipiger bruguierae sp. nov., isolated from the sediment of mangrove plant Bruguiera sexangula.</title>
        <authorList>
            <person name="Long M."/>
        </authorList>
    </citation>
    <scope>NUCLEOTIDE SEQUENCE</scope>
    <source>
        <strain evidence="3">H15</strain>
        <plasmid evidence="3">unnamed4</plasmid>
    </source>
</reference>
<dbReference type="PANTHER" id="PTHR46797:SF10">
    <property type="entry name" value="BLR1115 PROTEIN"/>
    <property type="match status" value="1"/>
</dbReference>
<organism evidence="3">
    <name type="scientific">Alloyangia sp. H15</name>
    <dbReference type="NCBI Taxonomy" id="3029062"/>
    <lineage>
        <taxon>Bacteria</taxon>
        <taxon>Pseudomonadati</taxon>
        <taxon>Pseudomonadota</taxon>
        <taxon>Alphaproteobacteria</taxon>
        <taxon>Rhodobacterales</taxon>
        <taxon>Roseobacteraceae</taxon>
        <taxon>Alloyangia</taxon>
    </lineage>
</organism>
<dbReference type="CDD" id="cd00093">
    <property type="entry name" value="HTH_XRE"/>
    <property type="match status" value="1"/>
</dbReference>
<dbReference type="CDD" id="cd02209">
    <property type="entry name" value="cupin_XRE_C"/>
    <property type="match status" value="1"/>
</dbReference>
<dbReference type="Pfam" id="PF01381">
    <property type="entry name" value="HTH_3"/>
    <property type="match status" value="1"/>
</dbReference>
<keyword evidence="3" id="KW-0614">Plasmid</keyword>
<dbReference type="GO" id="GO:0005829">
    <property type="term" value="C:cytosol"/>
    <property type="evidence" value="ECO:0007669"/>
    <property type="project" value="TreeGrafter"/>
</dbReference>
<geneLocation type="plasmid" evidence="3">
    <name>unnamed4</name>
</geneLocation>
<dbReference type="EMBL" id="CP123389">
    <property type="protein sequence ID" value="XCC97687.1"/>
    <property type="molecule type" value="Genomic_DNA"/>
</dbReference>
<name>A0AAU8ASM6_9RHOB</name>
<dbReference type="AlphaFoldDB" id="A0AAU8ASM6"/>
<dbReference type="InterPro" id="IPR011051">
    <property type="entry name" value="RmlC_Cupin_sf"/>
</dbReference>
<evidence type="ECO:0000313" key="3">
    <source>
        <dbReference type="EMBL" id="XCC97687.1"/>
    </source>
</evidence>
<dbReference type="InterPro" id="IPR013096">
    <property type="entry name" value="Cupin_2"/>
</dbReference>
<dbReference type="Gene3D" id="2.60.120.10">
    <property type="entry name" value="Jelly Rolls"/>
    <property type="match status" value="1"/>
</dbReference>
<protein>
    <submittedName>
        <fullName evidence="3">Helix-turn-helix domain-containing protein</fullName>
    </submittedName>
</protein>
<dbReference type="Pfam" id="PF07883">
    <property type="entry name" value="Cupin_2"/>
    <property type="match status" value="1"/>
</dbReference>
<dbReference type="Gene3D" id="1.10.260.40">
    <property type="entry name" value="lambda repressor-like DNA-binding domains"/>
    <property type="match status" value="1"/>
</dbReference>
<dbReference type="SUPFAM" id="SSF51182">
    <property type="entry name" value="RmlC-like cupins"/>
    <property type="match status" value="1"/>
</dbReference>
<dbReference type="SUPFAM" id="SSF47413">
    <property type="entry name" value="lambda repressor-like DNA-binding domains"/>
    <property type="match status" value="1"/>
</dbReference>
<accession>A0AAU8ASM6</accession>
<dbReference type="InterPro" id="IPR001387">
    <property type="entry name" value="Cro/C1-type_HTH"/>
</dbReference>
<dbReference type="SMART" id="SM00530">
    <property type="entry name" value="HTH_XRE"/>
    <property type="match status" value="1"/>
</dbReference>
<dbReference type="GO" id="GO:0003700">
    <property type="term" value="F:DNA-binding transcription factor activity"/>
    <property type="evidence" value="ECO:0007669"/>
    <property type="project" value="TreeGrafter"/>
</dbReference>